<evidence type="ECO:0000313" key="3">
    <source>
        <dbReference type="Proteomes" id="UP000640614"/>
    </source>
</evidence>
<evidence type="ECO:0000313" key="2">
    <source>
        <dbReference type="EMBL" id="MBE8727188.1"/>
    </source>
</evidence>
<organism evidence="2 3">
    <name type="scientific">Flavobacterium hungaricum</name>
    <dbReference type="NCBI Taxonomy" id="2082725"/>
    <lineage>
        <taxon>Bacteria</taxon>
        <taxon>Pseudomonadati</taxon>
        <taxon>Bacteroidota</taxon>
        <taxon>Flavobacteriia</taxon>
        <taxon>Flavobacteriales</taxon>
        <taxon>Flavobacteriaceae</taxon>
        <taxon>Flavobacterium</taxon>
    </lineage>
</organism>
<accession>A0ABR9TP84</accession>
<dbReference type="RefSeq" id="WP_194140357.1">
    <property type="nucleotide sequence ID" value="NZ_PRDM01000005.1"/>
</dbReference>
<evidence type="ECO:0008006" key="4">
    <source>
        <dbReference type="Google" id="ProtNLM"/>
    </source>
</evidence>
<protein>
    <recommendedName>
        <fullName evidence="4">DUF5666 domain-containing protein</fullName>
    </recommendedName>
</protein>
<comment type="caution">
    <text evidence="2">The sequence shown here is derived from an EMBL/GenBank/DDBJ whole genome shotgun (WGS) entry which is preliminary data.</text>
</comment>
<keyword evidence="1" id="KW-0732">Signal</keyword>
<dbReference type="Proteomes" id="UP000640614">
    <property type="component" value="Unassembled WGS sequence"/>
</dbReference>
<proteinExistence type="predicted"/>
<feature type="signal peptide" evidence="1">
    <location>
        <begin position="1"/>
        <end position="24"/>
    </location>
</feature>
<feature type="chain" id="PRO_5045479821" description="DUF5666 domain-containing protein" evidence="1">
    <location>
        <begin position="25"/>
        <end position="105"/>
    </location>
</feature>
<name>A0ABR9TP84_9FLAO</name>
<gene>
    <name evidence="2" type="ORF">C4F50_19925</name>
</gene>
<evidence type="ECO:0000256" key="1">
    <source>
        <dbReference type="SAM" id="SignalP"/>
    </source>
</evidence>
<reference evidence="2 3" key="1">
    <citation type="submission" date="2018-07" db="EMBL/GenBank/DDBJ databases">
        <title>Genome assembly of strain KB82.</title>
        <authorList>
            <person name="Kukolya J."/>
            <person name="Horvath B."/>
            <person name="Nagy I."/>
            <person name="Toth A."/>
        </authorList>
    </citation>
    <scope>NUCLEOTIDE SEQUENCE [LARGE SCALE GENOMIC DNA]</scope>
    <source>
        <strain evidence="2 3">Kb82</strain>
    </source>
</reference>
<sequence length="105" mass="11519">MKNLKKISLLVILMTFVISCTTMKNDANAPVSGKVESIESGKDGYTAKITTDNKEVYFATISIVNVGGPQNYKQLKIGDVVSVKGEKWKAEDENHIKVTEIVSVK</sequence>
<dbReference type="PROSITE" id="PS51257">
    <property type="entry name" value="PROKAR_LIPOPROTEIN"/>
    <property type="match status" value="1"/>
</dbReference>
<dbReference type="EMBL" id="PRDM01000005">
    <property type="protein sequence ID" value="MBE8727188.1"/>
    <property type="molecule type" value="Genomic_DNA"/>
</dbReference>
<keyword evidence="3" id="KW-1185">Reference proteome</keyword>